<evidence type="ECO:0008006" key="13">
    <source>
        <dbReference type="Google" id="ProtNLM"/>
    </source>
</evidence>
<reference evidence="11 12" key="1">
    <citation type="submission" date="2019-07" db="EMBL/GenBank/DDBJ databases">
        <title>Genomics analysis of Aphanomyces spp. identifies a new class of oomycete effector associated with host adaptation.</title>
        <authorList>
            <person name="Gaulin E."/>
        </authorList>
    </citation>
    <scope>NUCLEOTIDE SEQUENCE [LARGE SCALE GENOMIC DNA]</scope>
    <source>
        <strain evidence="11 12">ATCC 201684</strain>
    </source>
</reference>
<keyword evidence="3" id="KW-0677">Repeat</keyword>
<dbReference type="SMART" id="SM00454">
    <property type="entry name" value="SAM"/>
    <property type="match status" value="1"/>
</dbReference>
<dbReference type="PROSITE" id="PS50088">
    <property type="entry name" value="ANK_REPEAT"/>
    <property type="match status" value="1"/>
</dbReference>
<dbReference type="InterPro" id="IPR001789">
    <property type="entry name" value="Sig_transdc_resp-reg_receiver"/>
</dbReference>
<feature type="repeat" description="ANK" evidence="5">
    <location>
        <begin position="1800"/>
        <end position="1832"/>
    </location>
</feature>
<feature type="compositionally biased region" description="Low complexity" evidence="8">
    <location>
        <begin position="682"/>
        <end position="702"/>
    </location>
</feature>
<evidence type="ECO:0000313" key="12">
    <source>
        <dbReference type="Proteomes" id="UP000481153"/>
    </source>
</evidence>
<dbReference type="PROSITE" id="PS50297">
    <property type="entry name" value="ANK_REP_REGION"/>
    <property type="match status" value="1"/>
</dbReference>
<dbReference type="InterPro" id="IPR039184">
    <property type="entry name" value="SARM1"/>
</dbReference>
<dbReference type="Gene3D" id="3.40.50.2300">
    <property type="match status" value="1"/>
</dbReference>
<feature type="coiled-coil region" evidence="7">
    <location>
        <begin position="1355"/>
        <end position="1382"/>
    </location>
</feature>
<feature type="coiled-coil region" evidence="7">
    <location>
        <begin position="1437"/>
        <end position="1464"/>
    </location>
</feature>
<dbReference type="CDD" id="cd17546">
    <property type="entry name" value="REC_hyHK_CKI1_RcsC-like"/>
    <property type="match status" value="1"/>
</dbReference>
<dbReference type="PROSITE" id="PS50110">
    <property type="entry name" value="RESPONSE_REGULATORY"/>
    <property type="match status" value="1"/>
</dbReference>
<evidence type="ECO:0000256" key="3">
    <source>
        <dbReference type="ARBA" id="ARBA00022737"/>
    </source>
</evidence>
<feature type="region of interest" description="Disordered" evidence="8">
    <location>
        <begin position="462"/>
        <end position="481"/>
    </location>
</feature>
<keyword evidence="7" id="KW-0175">Coiled coil</keyword>
<evidence type="ECO:0000256" key="4">
    <source>
        <dbReference type="ARBA" id="ARBA00022801"/>
    </source>
</evidence>
<dbReference type="GO" id="GO:0005737">
    <property type="term" value="C:cytoplasm"/>
    <property type="evidence" value="ECO:0007669"/>
    <property type="project" value="UniProtKB-SubCell"/>
</dbReference>
<dbReference type="CDD" id="cd23767">
    <property type="entry name" value="IQCD"/>
    <property type="match status" value="1"/>
</dbReference>
<evidence type="ECO:0000256" key="8">
    <source>
        <dbReference type="SAM" id="MobiDB-lite"/>
    </source>
</evidence>
<evidence type="ECO:0000256" key="7">
    <source>
        <dbReference type="SAM" id="Coils"/>
    </source>
</evidence>
<evidence type="ECO:0000256" key="1">
    <source>
        <dbReference type="ARBA" id="ARBA00004496"/>
    </source>
</evidence>
<dbReference type="Pfam" id="PF00536">
    <property type="entry name" value="SAM_1"/>
    <property type="match status" value="1"/>
</dbReference>
<dbReference type="Proteomes" id="UP000481153">
    <property type="component" value="Unassembled WGS sequence"/>
</dbReference>
<organism evidence="11 12">
    <name type="scientific">Aphanomyces euteiches</name>
    <dbReference type="NCBI Taxonomy" id="100861"/>
    <lineage>
        <taxon>Eukaryota</taxon>
        <taxon>Sar</taxon>
        <taxon>Stramenopiles</taxon>
        <taxon>Oomycota</taxon>
        <taxon>Saprolegniomycetes</taxon>
        <taxon>Saprolegniales</taxon>
        <taxon>Verrucalvaceae</taxon>
        <taxon>Aphanomyces</taxon>
    </lineage>
</organism>
<dbReference type="PANTHER" id="PTHR22998:SF1">
    <property type="entry name" value="NAD(+) HYDROLASE SARM1"/>
    <property type="match status" value="1"/>
</dbReference>
<evidence type="ECO:0000259" key="9">
    <source>
        <dbReference type="PROSITE" id="PS50105"/>
    </source>
</evidence>
<dbReference type="SUPFAM" id="SSF47769">
    <property type="entry name" value="SAM/Pointed domain"/>
    <property type="match status" value="1"/>
</dbReference>
<comment type="caution">
    <text evidence="11">The sequence shown here is derived from an EMBL/GenBank/DDBJ whole genome shotgun (WGS) entry which is preliminary data.</text>
</comment>
<dbReference type="EMBL" id="VJMJ01000103">
    <property type="protein sequence ID" value="KAF0734898.1"/>
    <property type="molecule type" value="Genomic_DNA"/>
</dbReference>
<dbReference type="Pfam" id="PF12796">
    <property type="entry name" value="Ank_2"/>
    <property type="match status" value="1"/>
</dbReference>
<dbReference type="SUPFAM" id="SSF48403">
    <property type="entry name" value="Ankyrin repeat"/>
    <property type="match status" value="1"/>
</dbReference>
<dbReference type="InterPro" id="IPR000048">
    <property type="entry name" value="IQ_motif_EF-hand-BS"/>
</dbReference>
<dbReference type="PROSITE" id="PS50096">
    <property type="entry name" value="IQ"/>
    <property type="match status" value="5"/>
</dbReference>
<protein>
    <recommendedName>
        <fullName evidence="13">SAM domain-containing protein</fullName>
    </recommendedName>
</protein>
<dbReference type="GO" id="GO:0000160">
    <property type="term" value="P:phosphorelay signal transduction system"/>
    <property type="evidence" value="ECO:0007669"/>
    <property type="project" value="InterPro"/>
</dbReference>
<dbReference type="SMART" id="SM00248">
    <property type="entry name" value="ANK"/>
    <property type="match status" value="1"/>
</dbReference>
<feature type="domain" description="SAM" evidence="9">
    <location>
        <begin position="1604"/>
        <end position="1668"/>
    </location>
</feature>
<keyword evidence="4" id="KW-0378">Hydrolase</keyword>
<dbReference type="InterPro" id="IPR029058">
    <property type="entry name" value="AB_hydrolase_fold"/>
</dbReference>
<dbReference type="InterPro" id="IPR036770">
    <property type="entry name" value="Ankyrin_rpt-contain_sf"/>
</dbReference>
<keyword evidence="12" id="KW-1185">Reference proteome</keyword>
<dbReference type="PANTHER" id="PTHR22998">
    <property type="entry name" value="SARM1"/>
    <property type="match status" value="1"/>
</dbReference>
<proteinExistence type="predicted"/>
<dbReference type="GO" id="GO:0034128">
    <property type="term" value="P:negative regulation of MyD88-independent toll-like receptor signaling pathway"/>
    <property type="evidence" value="ECO:0007669"/>
    <property type="project" value="InterPro"/>
</dbReference>
<dbReference type="InterPro" id="IPR002110">
    <property type="entry name" value="Ankyrin_rpt"/>
</dbReference>
<feature type="region of interest" description="Disordered" evidence="8">
    <location>
        <begin position="1088"/>
        <end position="1108"/>
    </location>
</feature>
<comment type="caution">
    <text evidence="6">Lacks conserved residue(s) required for the propagation of feature annotation.</text>
</comment>
<dbReference type="GO" id="GO:0003953">
    <property type="term" value="F:NAD+ nucleosidase activity"/>
    <property type="evidence" value="ECO:0007669"/>
    <property type="project" value="InterPro"/>
</dbReference>
<evidence type="ECO:0000259" key="10">
    <source>
        <dbReference type="PROSITE" id="PS50110"/>
    </source>
</evidence>
<evidence type="ECO:0000256" key="2">
    <source>
        <dbReference type="ARBA" id="ARBA00022490"/>
    </source>
</evidence>
<dbReference type="GO" id="GO:0035591">
    <property type="term" value="F:signaling adaptor activity"/>
    <property type="evidence" value="ECO:0007669"/>
    <property type="project" value="InterPro"/>
</dbReference>
<dbReference type="Gene3D" id="1.20.5.190">
    <property type="match status" value="1"/>
</dbReference>
<sequence>MRTEDGAWAMAALWKANHPKCIVGIVDTVLVQDRKPISWLFTAKTGEVLRKKTCSIADIVDRFTRISLANDRNVHRHVCVARKTNGSAFVWNAAKLGDNMEAAAALDPHIVALQPFVCSRGGIGAIYRHEIKQPGTSRAVHSTAKLFHHEMSSNEPSIAVEPPRESTKSNATTINSRLHAISTLVCRHLEEVQQIRIHHFVVDFIVDDDDQIWLAWMPQVDFEAKRSASSISELSSSDLTLLASTSSHLGFPMAFKCCGDFCRFELADDRRNTAMDKVEHDNNATRRRQIESLFPQTELDALGAAHLENLVQFAPAVEDDRGSYTITYRSIALAKRHKELWAGASDGGQTRERGAAALPTYMQSTISKEFRAGLNKLYGQVDGGTANYYRHVKVCPTCFAVYSMLDHSREMLAKQEEAKKLKTAASSDSFHGALPVIESPGRATPRPSSRDGQVVVESVPTTLTPSTLPTMPPLQHVKSKSWKAQASATKTAEDFVGLDQYLRGHAKRRKQNILTRNALFPSSCNNKTAAKYAKQPPQPQQPLPCSSSSILIVDTDQDVINSIVAAFQAQYLIASVCDGAVALKCAQENDYDAIVCGRDVPSLGAIELTKLLRQFELHQSLPVTAKSRRRTPVLCLTSHTAPEDLRVYMEVGMDGCLALPLDMNALQELLQTAIASSIDTLPKPSKPSMSKAATAAAAAKKQPAVKKKKSSQGASAATKSTDDAAASGHVFQMDADTSMPFAVLNRPTLQSINTFFNLVIVHDIFDTMERLEIILAPLLARYPGAQALLWNYPGQAFTTWRHGVLLNNVYLASCLDHLLDHVLTLEMLREKQPFYLIGFGNGASIAMQFALHGASKTRHQLRALVSINGFSYVDAALAAFFHDAIKVFSCTPESRPDLAVYFHARHLFSGAYLATVSTPLALNLYTAVSNPIRLDGRIALCLGALSHVDLQPELKSLDVPLILVAAAQNALVQPHHVDSIVAARGHAPVASIHEALKHRQKPCVVWIQAGHEVFQECKPVMLLFLEQCLTGFHETHADNKLGAAAAVGQSNNPPKALLESKTRMPARLGSSYEDQFIHKILTTLKDVKKQDADSSSSGGGSPGVMAVLDPTHPSFERDSNRIYHAGDGSKIYPASSTTRADVKEYMTWRVQRNAARLARLTKLAVKIQKAYRAYRARTLAARVRREAAARLIQRVYRGFVGRTIFQTRRRQDWAVRLVQRAWRGKMGRMRFKSTKSERLAAIELQRIVRGWQGRVRVQRLKQRRFRAACMIQSLFKRLRAMKEAWRARERLQGAMTIQRVYRGHVGRRRAAMERDRFLFSKAQSHQIDFGKQMLVEYKLLGTRLQSEVELLVAEKTKTEAQVETLLSEIADLEAGVRVLETEMHSLSRIETEAKGVLDEQAKWQLRDQKMRLDREFGHMLKTIADRREKLSVLSTTLQTLDKTRHAKQEDLRSLERKLVLLLDEQQRALQGIKAKQEKRSQVLVDMAGGLMEPGVLGSSGEGGGGGVAVHPGTVVSPEQRQEANALMESTETMMKFGFMSMSMTYFSSMNMIKAMRQIGAHHTFLESAAAIHNAAAGSIGGSTFQAEPPPGSFPGQQPKLTSGWSVQDVGRWLDSLTLGQYKQAFADGSVDGALLFDLNDHDLRYSLGIEYELHRKKILQTVERLKIAEGRLTGYTTTSSMNDRGALPVAAVAVAGSPSPIAAFNAPPIQSVQSMQAPVEAPPVSMAPAQSATPLAIPWDDLCSLVRNGKLKAIKEALEKWPDKPFDPLTIKTQYVQGGGTIYEDSTEHLAIHINKSDDHGNTLLILAAQNNLLKVAQFLVSKGANPNHQNKQGQTAGHYAMAYNFFDLGAWLLDPDKGGGRDDLANIYGLSAYDGLNPS</sequence>
<dbReference type="Gene3D" id="1.25.40.20">
    <property type="entry name" value="Ankyrin repeat-containing domain"/>
    <property type="match status" value="1"/>
</dbReference>
<dbReference type="SUPFAM" id="SSF53474">
    <property type="entry name" value="alpha/beta-Hydrolases"/>
    <property type="match status" value="1"/>
</dbReference>
<evidence type="ECO:0000256" key="5">
    <source>
        <dbReference type="PROSITE-ProRule" id="PRU00023"/>
    </source>
</evidence>
<evidence type="ECO:0000256" key="6">
    <source>
        <dbReference type="PROSITE-ProRule" id="PRU00169"/>
    </source>
</evidence>
<evidence type="ECO:0000313" key="11">
    <source>
        <dbReference type="EMBL" id="KAF0734898.1"/>
    </source>
</evidence>
<dbReference type="SMART" id="SM00448">
    <property type="entry name" value="REC"/>
    <property type="match status" value="1"/>
</dbReference>
<dbReference type="InterPro" id="IPR011006">
    <property type="entry name" value="CheY-like_superfamily"/>
</dbReference>
<comment type="subcellular location">
    <subcellularLocation>
        <location evidence="1">Cytoplasm</location>
    </subcellularLocation>
</comment>
<name>A0A6G0X4X6_9STRA</name>
<dbReference type="Pfam" id="PF00612">
    <property type="entry name" value="IQ"/>
    <property type="match status" value="2"/>
</dbReference>
<dbReference type="SMART" id="SM00015">
    <property type="entry name" value="IQ"/>
    <property type="match status" value="5"/>
</dbReference>
<accession>A0A6G0X4X6</accession>
<dbReference type="VEuPathDB" id="FungiDB:AeMF1_020329"/>
<feature type="region of interest" description="Disordered" evidence="8">
    <location>
        <begin position="681"/>
        <end position="721"/>
    </location>
</feature>
<dbReference type="PROSITE" id="PS50105">
    <property type="entry name" value="SAM_DOMAIN"/>
    <property type="match status" value="1"/>
</dbReference>
<dbReference type="CDD" id="cd09487">
    <property type="entry name" value="SAM_superfamily"/>
    <property type="match status" value="1"/>
</dbReference>
<dbReference type="Gene3D" id="1.10.150.50">
    <property type="entry name" value="Transcription Factor, Ets-1"/>
    <property type="match status" value="1"/>
</dbReference>
<dbReference type="SUPFAM" id="SSF52172">
    <property type="entry name" value="CheY-like"/>
    <property type="match status" value="1"/>
</dbReference>
<dbReference type="InterPro" id="IPR013761">
    <property type="entry name" value="SAM/pointed_sf"/>
</dbReference>
<dbReference type="Gene3D" id="3.40.50.1820">
    <property type="entry name" value="alpha/beta hydrolase"/>
    <property type="match status" value="1"/>
</dbReference>
<feature type="domain" description="Response regulatory" evidence="10">
    <location>
        <begin position="549"/>
        <end position="674"/>
    </location>
</feature>
<dbReference type="GO" id="GO:0048678">
    <property type="term" value="P:response to axon injury"/>
    <property type="evidence" value="ECO:0007669"/>
    <property type="project" value="InterPro"/>
</dbReference>
<feature type="region of interest" description="Disordered" evidence="8">
    <location>
        <begin position="432"/>
        <end position="454"/>
    </location>
</feature>
<keyword evidence="2" id="KW-0963">Cytoplasm</keyword>
<gene>
    <name evidence="11" type="ORF">Ae201684_008560</name>
</gene>
<dbReference type="Pfam" id="PF00072">
    <property type="entry name" value="Response_reg"/>
    <property type="match status" value="1"/>
</dbReference>
<feature type="compositionally biased region" description="Low complexity" evidence="8">
    <location>
        <begin position="711"/>
        <end position="721"/>
    </location>
</feature>
<dbReference type="InterPro" id="IPR001660">
    <property type="entry name" value="SAM"/>
</dbReference>
<keyword evidence="5" id="KW-0040">ANK repeat</keyword>